<keyword evidence="1" id="KW-0805">Transcription regulation</keyword>
<evidence type="ECO:0000313" key="7">
    <source>
        <dbReference type="Proteomes" id="UP000469385"/>
    </source>
</evidence>
<dbReference type="AlphaFoldDB" id="A0A6N8ISX5"/>
<dbReference type="InterPro" id="IPR036388">
    <property type="entry name" value="WH-like_DNA-bd_sf"/>
</dbReference>
<evidence type="ECO:0000256" key="3">
    <source>
        <dbReference type="ARBA" id="ARBA00023163"/>
    </source>
</evidence>
<dbReference type="PROSITE" id="PS51077">
    <property type="entry name" value="HTH_ICLR"/>
    <property type="match status" value="1"/>
</dbReference>
<dbReference type="Pfam" id="PF09339">
    <property type="entry name" value="HTH_IclR"/>
    <property type="match status" value="1"/>
</dbReference>
<dbReference type="Gene3D" id="3.30.450.40">
    <property type="match status" value="1"/>
</dbReference>
<protein>
    <submittedName>
        <fullName evidence="6">Helix-turn-helix domain-containing protein</fullName>
    </submittedName>
</protein>
<evidence type="ECO:0000313" key="6">
    <source>
        <dbReference type="EMBL" id="MVQ29964.1"/>
    </source>
</evidence>
<keyword evidence="7" id="KW-1185">Reference proteome</keyword>
<reference evidence="6 7" key="1">
    <citation type="submission" date="2019-12" db="EMBL/GenBank/DDBJ databases">
        <authorList>
            <person name="Huq M.A."/>
        </authorList>
    </citation>
    <scope>NUCLEOTIDE SEQUENCE [LARGE SCALE GENOMIC DNA]</scope>
    <source>
        <strain evidence="6 7">MAH-25</strain>
    </source>
</reference>
<dbReference type="InterPro" id="IPR029016">
    <property type="entry name" value="GAF-like_dom_sf"/>
</dbReference>
<feature type="domain" description="HTH iclR-type" evidence="4">
    <location>
        <begin position="12"/>
        <end position="75"/>
    </location>
</feature>
<dbReference type="RefSeq" id="WP_157397907.1">
    <property type="nucleotide sequence ID" value="NZ_WSEL01000003.1"/>
</dbReference>
<dbReference type="SUPFAM" id="SSF55781">
    <property type="entry name" value="GAF domain-like"/>
    <property type="match status" value="1"/>
</dbReference>
<dbReference type="Proteomes" id="UP000469385">
    <property type="component" value="Unassembled WGS sequence"/>
</dbReference>
<name>A0A6N8ISX5_9BURK</name>
<gene>
    <name evidence="6" type="ORF">GON04_10925</name>
</gene>
<accession>A0A6N8ISX5</accession>
<comment type="caution">
    <text evidence="6">The sequence shown here is derived from an EMBL/GenBank/DDBJ whole genome shotgun (WGS) entry which is preliminary data.</text>
</comment>
<dbReference type="InterPro" id="IPR014757">
    <property type="entry name" value="Tscrpt_reg_IclR_C"/>
</dbReference>
<dbReference type="GO" id="GO:0045892">
    <property type="term" value="P:negative regulation of DNA-templated transcription"/>
    <property type="evidence" value="ECO:0007669"/>
    <property type="project" value="TreeGrafter"/>
</dbReference>
<dbReference type="PANTHER" id="PTHR30136:SF39">
    <property type="entry name" value="TRANSCRIPTIONAL REGULATORY PROTEIN"/>
    <property type="match status" value="1"/>
</dbReference>
<dbReference type="SUPFAM" id="SSF46785">
    <property type="entry name" value="Winged helix' DNA-binding domain"/>
    <property type="match status" value="1"/>
</dbReference>
<dbReference type="PANTHER" id="PTHR30136">
    <property type="entry name" value="HELIX-TURN-HELIX TRANSCRIPTIONAL REGULATOR, ICLR FAMILY"/>
    <property type="match status" value="1"/>
</dbReference>
<evidence type="ECO:0000259" key="4">
    <source>
        <dbReference type="PROSITE" id="PS51077"/>
    </source>
</evidence>
<dbReference type="Gene3D" id="1.10.10.10">
    <property type="entry name" value="Winged helix-like DNA-binding domain superfamily/Winged helix DNA-binding domain"/>
    <property type="match status" value="1"/>
</dbReference>
<organism evidence="6 7">
    <name type="scientific">Ramlibacter pinisoli</name>
    <dbReference type="NCBI Taxonomy" id="2682844"/>
    <lineage>
        <taxon>Bacteria</taxon>
        <taxon>Pseudomonadati</taxon>
        <taxon>Pseudomonadota</taxon>
        <taxon>Betaproteobacteria</taxon>
        <taxon>Burkholderiales</taxon>
        <taxon>Comamonadaceae</taxon>
        <taxon>Ramlibacter</taxon>
    </lineage>
</organism>
<dbReference type="EMBL" id="WSEL01000003">
    <property type="protein sequence ID" value="MVQ29964.1"/>
    <property type="molecule type" value="Genomic_DNA"/>
</dbReference>
<dbReference type="Pfam" id="PF01614">
    <property type="entry name" value="IclR_C"/>
    <property type="match status" value="1"/>
</dbReference>
<keyword evidence="3" id="KW-0804">Transcription</keyword>
<evidence type="ECO:0000256" key="1">
    <source>
        <dbReference type="ARBA" id="ARBA00023015"/>
    </source>
</evidence>
<dbReference type="InterPro" id="IPR050707">
    <property type="entry name" value="HTH_MetabolicPath_Reg"/>
</dbReference>
<keyword evidence="2" id="KW-0238">DNA-binding</keyword>
<proteinExistence type="predicted"/>
<dbReference type="GO" id="GO:0003700">
    <property type="term" value="F:DNA-binding transcription factor activity"/>
    <property type="evidence" value="ECO:0007669"/>
    <property type="project" value="TreeGrafter"/>
</dbReference>
<dbReference type="InterPro" id="IPR005471">
    <property type="entry name" value="Tscrpt_reg_IclR_N"/>
</dbReference>
<dbReference type="PROSITE" id="PS51078">
    <property type="entry name" value="ICLR_ED"/>
    <property type="match status" value="1"/>
</dbReference>
<evidence type="ECO:0000259" key="5">
    <source>
        <dbReference type="PROSITE" id="PS51078"/>
    </source>
</evidence>
<dbReference type="InterPro" id="IPR036390">
    <property type="entry name" value="WH_DNA-bd_sf"/>
</dbReference>
<dbReference type="SMART" id="SM00346">
    <property type="entry name" value="HTH_ICLR"/>
    <property type="match status" value="1"/>
</dbReference>
<dbReference type="GO" id="GO:0003677">
    <property type="term" value="F:DNA binding"/>
    <property type="evidence" value="ECO:0007669"/>
    <property type="project" value="UniProtKB-KW"/>
</dbReference>
<sequence>MDAESKSSTRGAQSLRRALAVLRLVAETQERGIRLVDLVAGTGLNRPTVHRMLQVLREEGVVEQDGETRRYRVGAELALLGMARGSRFPIRGVAEPFLYELAAKVGDTVFLTIRQGGDSVAIDRVTGNYPIQVLATETGVRRPLGAGVAGVVILASLPGAEATALAAGNARRLTRLGLTVAGLQERVEEARALGYAWAPMGVVPNTSAVAVPVVDELGKPLAAVTVAAMADRLSRERLPVVVTALRDTARRIARRRSELDGRRAP</sequence>
<feature type="domain" description="IclR-ED" evidence="5">
    <location>
        <begin position="76"/>
        <end position="258"/>
    </location>
</feature>
<evidence type="ECO:0000256" key="2">
    <source>
        <dbReference type="ARBA" id="ARBA00023125"/>
    </source>
</evidence>